<sequence>MGMMATDVSYLTDFMIAFSYSLQQPGTLQTTPLVAGLDTVAALMRLLEAIPESMATEPAFDLALLDDSWFLLQHAMQSLAPLTANLRFEVQYFADGSIAYERDIDTPKLLLPAFWEVFVQRLIQEVIQLSQGKISYLELTHRFDRACQIWLG</sequence>
<protein>
    <submittedName>
        <fullName evidence="1">Uncharacterized protein</fullName>
    </submittedName>
</protein>
<evidence type="ECO:0000313" key="2">
    <source>
        <dbReference type="Proteomes" id="UP000263232"/>
    </source>
</evidence>
<accession>A0A347WKS0</accession>
<keyword evidence="2" id="KW-1185">Reference proteome</keyword>
<name>A0A347WKS0_9LACT</name>
<organism evidence="1 2">
    <name type="scientific">Suicoccus acidiformans</name>
    <dbReference type="NCBI Taxonomy" id="2036206"/>
    <lineage>
        <taxon>Bacteria</taxon>
        <taxon>Bacillati</taxon>
        <taxon>Bacillota</taxon>
        <taxon>Bacilli</taxon>
        <taxon>Lactobacillales</taxon>
        <taxon>Aerococcaceae</taxon>
        <taxon>Suicoccus</taxon>
    </lineage>
</organism>
<proteinExistence type="predicted"/>
<evidence type="ECO:0000313" key="1">
    <source>
        <dbReference type="EMBL" id="AXY25677.1"/>
    </source>
</evidence>
<dbReference type="Proteomes" id="UP000263232">
    <property type="component" value="Chromosome"/>
</dbReference>
<dbReference type="KEGG" id="abae:CL176_06510"/>
<gene>
    <name evidence="1" type="ORF">CL176_06510</name>
</gene>
<dbReference type="AlphaFoldDB" id="A0A347WKS0"/>
<reference evidence="1 2" key="1">
    <citation type="submission" date="2017-09" db="EMBL/GenBank/DDBJ databases">
        <title>Complete genome sequence of Oxytococcus suis strain ZY16052.</title>
        <authorList>
            <person name="Li F."/>
        </authorList>
    </citation>
    <scope>NUCLEOTIDE SEQUENCE [LARGE SCALE GENOMIC DNA]</scope>
    <source>
        <strain evidence="1 2">ZY16052</strain>
    </source>
</reference>
<dbReference type="EMBL" id="CP023434">
    <property type="protein sequence ID" value="AXY25677.1"/>
    <property type="molecule type" value="Genomic_DNA"/>
</dbReference>